<organism evidence="9 10">
    <name type="scientific">Anas platyrhynchos platyrhynchos</name>
    <name type="common">Northern mallard</name>
    <dbReference type="NCBI Taxonomy" id="8840"/>
    <lineage>
        <taxon>Eukaryota</taxon>
        <taxon>Metazoa</taxon>
        <taxon>Chordata</taxon>
        <taxon>Craniata</taxon>
        <taxon>Vertebrata</taxon>
        <taxon>Euteleostomi</taxon>
        <taxon>Archelosauria</taxon>
        <taxon>Archosauria</taxon>
        <taxon>Dinosauria</taxon>
        <taxon>Saurischia</taxon>
        <taxon>Theropoda</taxon>
        <taxon>Coelurosauria</taxon>
        <taxon>Aves</taxon>
        <taxon>Neognathae</taxon>
        <taxon>Galloanserae</taxon>
        <taxon>Anseriformes</taxon>
        <taxon>Anatidae</taxon>
        <taxon>Anatinae</taxon>
        <taxon>Anas</taxon>
    </lineage>
</organism>
<dbReference type="PANTHER" id="PTHR25462:SF302">
    <property type="entry name" value="PROTEIN PML"/>
    <property type="match status" value="1"/>
</dbReference>
<evidence type="ECO:0000313" key="9">
    <source>
        <dbReference type="Ensembl" id="ENSAPLP00000024647.1"/>
    </source>
</evidence>
<evidence type="ECO:0000259" key="7">
    <source>
        <dbReference type="PROSITE" id="PS50089"/>
    </source>
</evidence>
<evidence type="ECO:0008006" key="11">
    <source>
        <dbReference type="Google" id="ProtNLM"/>
    </source>
</evidence>
<keyword evidence="5" id="KW-0175">Coiled coil</keyword>
<reference evidence="9" key="2">
    <citation type="submission" date="2025-08" db="UniProtKB">
        <authorList>
            <consortium name="Ensembl"/>
        </authorList>
    </citation>
    <scope>IDENTIFICATION</scope>
</reference>
<keyword evidence="2 4" id="KW-0863">Zinc-finger</keyword>
<accession>A0A493TFI7</accession>
<feature type="domain" description="B box-type" evidence="8">
    <location>
        <begin position="162"/>
        <end position="199"/>
    </location>
</feature>
<dbReference type="STRING" id="8840.ENSAPLP00000024647"/>
<dbReference type="AlphaFoldDB" id="A0A493TFI7"/>
<dbReference type="InterPro" id="IPR021978">
    <property type="entry name" value="PML-like_CC"/>
</dbReference>
<dbReference type="PANTHER" id="PTHR25462">
    <property type="entry name" value="BONUS, ISOFORM C-RELATED"/>
    <property type="match status" value="1"/>
</dbReference>
<feature type="domain" description="B box-type" evidence="8">
    <location>
        <begin position="98"/>
        <end position="144"/>
    </location>
</feature>
<dbReference type="Pfam" id="PF22586">
    <property type="entry name" value="ANCHR-like_BBOX"/>
    <property type="match status" value="1"/>
</dbReference>
<dbReference type="Gene3D" id="3.30.40.10">
    <property type="entry name" value="Zinc/RING finger domain, C3HC4 (zinc finger)"/>
    <property type="match status" value="1"/>
</dbReference>
<evidence type="ECO:0000256" key="6">
    <source>
        <dbReference type="SAM" id="MobiDB-lite"/>
    </source>
</evidence>
<evidence type="ECO:0000256" key="2">
    <source>
        <dbReference type="ARBA" id="ARBA00022771"/>
    </source>
</evidence>
<evidence type="ECO:0000256" key="3">
    <source>
        <dbReference type="ARBA" id="ARBA00022833"/>
    </source>
</evidence>
<feature type="coiled-coil region" evidence="5">
    <location>
        <begin position="235"/>
        <end position="273"/>
    </location>
</feature>
<dbReference type="InterPro" id="IPR000315">
    <property type="entry name" value="Znf_B-box"/>
</dbReference>
<dbReference type="GO" id="GO:0044790">
    <property type="term" value="P:suppression of viral release by host"/>
    <property type="evidence" value="ECO:0007669"/>
    <property type="project" value="TreeGrafter"/>
</dbReference>
<dbReference type="GO" id="GO:0045087">
    <property type="term" value="P:innate immune response"/>
    <property type="evidence" value="ECO:0007669"/>
    <property type="project" value="TreeGrafter"/>
</dbReference>
<evidence type="ECO:0000259" key="8">
    <source>
        <dbReference type="PROSITE" id="PS50119"/>
    </source>
</evidence>
<dbReference type="GO" id="GO:0005654">
    <property type="term" value="C:nucleoplasm"/>
    <property type="evidence" value="ECO:0007669"/>
    <property type="project" value="TreeGrafter"/>
</dbReference>
<dbReference type="InterPro" id="IPR047153">
    <property type="entry name" value="TRIM45/56/19-like"/>
</dbReference>
<dbReference type="SMART" id="SM00184">
    <property type="entry name" value="RING"/>
    <property type="match status" value="1"/>
</dbReference>
<keyword evidence="3" id="KW-0862">Zinc</keyword>
<dbReference type="PROSITE" id="PS00518">
    <property type="entry name" value="ZF_RING_1"/>
    <property type="match status" value="1"/>
</dbReference>
<dbReference type="InterPro" id="IPR017907">
    <property type="entry name" value="Znf_RING_CS"/>
</dbReference>
<dbReference type="InterPro" id="IPR001841">
    <property type="entry name" value="Znf_RING"/>
</dbReference>
<dbReference type="Proteomes" id="UP000016666">
    <property type="component" value="Chromosome 11"/>
</dbReference>
<dbReference type="PROSITE" id="PS50089">
    <property type="entry name" value="ZF_RING_2"/>
    <property type="match status" value="1"/>
</dbReference>
<dbReference type="SUPFAM" id="SSF57850">
    <property type="entry name" value="RING/U-box"/>
    <property type="match status" value="1"/>
</dbReference>
<protein>
    <recommendedName>
        <fullName evidence="11">PML protein</fullName>
    </recommendedName>
</protein>
<dbReference type="Pfam" id="PF12126">
    <property type="entry name" value="PML_CC"/>
    <property type="match status" value="1"/>
</dbReference>
<dbReference type="GeneTree" id="ENSGT00940000161116"/>
<dbReference type="CDD" id="cd19804">
    <property type="entry name" value="Bbox1_TRIM19_C-V"/>
    <property type="match status" value="1"/>
</dbReference>
<sequence length="520" mass="57760">APLPPAAGPAASTEPSAPMEPAPPPFVLCEGCRQESPSLKLLTCLHSLCLGCLSEKKPVGQCPVCQEPIPQPNGIPEVDNVLFASLQARLRVYRRIVSGALSCSRCRREPAAVWCSECEEFLCPGCFEDHQWFFKKRSHEARKVEELRAESAHRFLEGTKKSCTLFCSSHGTPRLTLVIYCKKCEKPLCCSCALLDAQHSPFYCDIRAEIQRRQEELAAAGRELARRRGGFEASRAALQEEAARLEAASGETRELIRQRVEQLVRLVRREEAELLGLVERRREQGRRELAGELRRVEGVLRRMEAGERLVEKMRLYATEQEVMDMQPFVREALRELQRLRPPVAGGRAQHGDFAECRARLQALAERVEAHAGEDLGWSTTPRRIPVSPVQPRATLMMQVGSRDGVPHPKFMGVSSFFLSLWAPRCTQGLGQTPLGQRRGSRTPWGGDGCSPLSCLQHPKTKPGAWHGQVIRLIRSSGCLASPSKLQPHPVPPAEDNSIIISSEDSEEDTVVSVTPDLPPC</sequence>
<dbReference type="PROSITE" id="PS50119">
    <property type="entry name" value="ZF_BBOX"/>
    <property type="match status" value="2"/>
</dbReference>
<feature type="domain" description="RING-type" evidence="7">
    <location>
        <begin position="29"/>
        <end position="66"/>
    </location>
</feature>
<dbReference type="Ensembl" id="ENSAPLT00000039061.1">
    <property type="protein sequence ID" value="ENSAPLP00000024647.1"/>
    <property type="gene ID" value="ENSAPLG00000001026.2"/>
</dbReference>
<name>A0A493TFI7_ANAPP</name>
<keyword evidence="1" id="KW-0479">Metal-binding</keyword>
<dbReference type="InterPro" id="IPR013083">
    <property type="entry name" value="Znf_RING/FYVE/PHD"/>
</dbReference>
<dbReference type="GO" id="GO:0008630">
    <property type="term" value="P:intrinsic apoptotic signaling pathway in response to DNA damage"/>
    <property type="evidence" value="ECO:0007669"/>
    <property type="project" value="TreeGrafter"/>
</dbReference>
<evidence type="ECO:0000256" key="5">
    <source>
        <dbReference type="SAM" id="Coils"/>
    </source>
</evidence>
<feature type="region of interest" description="Disordered" evidence="6">
    <location>
        <begin position="482"/>
        <end position="520"/>
    </location>
</feature>
<dbReference type="Gene3D" id="3.30.160.60">
    <property type="entry name" value="Classic Zinc Finger"/>
    <property type="match status" value="1"/>
</dbReference>
<keyword evidence="10" id="KW-1185">Reference proteome</keyword>
<evidence type="ECO:0000313" key="10">
    <source>
        <dbReference type="Proteomes" id="UP000016666"/>
    </source>
</evidence>
<evidence type="ECO:0000256" key="4">
    <source>
        <dbReference type="PROSITE-ProRule" id="PRU00024"/>
    </source>
</evidence>
<reference evidence="9 10" key="1">
    <citation type="submission" date="2017-10" db="EMBL/GenBank/DDBJ databases">
        <title>A new Pekin duck reference genome.</title>
        <authorList>
            <person name="Hou Z.-C."/>
            <person name="Zhou Z.-K."/>
            <person name="Zhu F."/>
            <person name="Hou S.-S."/>
        </authorList>
    </citation>
    <scope>NUCLEOTIDE SEQUENCE [LARGE SCALE GENOMIC DNA]</scope>
</reference>
<dbReference type="GO" id="GO:0008270">
    <property type="term" value="F:zinc ion binding"/>
    <property type="evidence" value="ECO:0007669"/>
    <property type="project" value="UniProtKB-KW"/>
</dbReference>
<proteinExistence type="predicted"/>
<evidence type="ECO:0000256" key="1">
    <source>
        <dbReference type="ARBA" id="ARBA00022723"/>
    </source>
</evidence>
<reference evidence="9" key="3">
    <citation type="submission" date="2025-09" db="UniProtKB">
        <authorList>
            <consortium name="Ensembl"/>
        </authorList>
    </citation>
    <scope>IDENTIFICATION</scope>
</reference>